<protein>
    <submittedName>
        <fullName evidence="1">DUF3168 domain-containing protein</fullName>
    </submittedName>
</protein>
<dbReference type="EMBL" id="WTVS01000026">
    <property type="protein sequence ID" value="NMF98388.1"/>
    <property type="molecule type" value="Genomic_DNA"/>
</dbReference>
<organism evidence="1 2">
    <name type="scientific">Aromatoleum toluolicum</name>
    <dbReference type="NCBI Taxonomy" id="90060"/>
    <lineage>
        <taxon>Bacteria</taxon>
        <taxon>Pseudomonadati</taxon>
        <taxon>Pseudomonadota</taxon>
        <taxon>Betaproteobacteria</taxon>
        <taxon>Rhodocyclales</taxon>
        <taxon>Rhodocyclaceae</taxon>
        <taxon>Aromatoleum</taxon>
    </lineage>
</organism>
<keyword evidence="2" id="KW-1185">Reference proteome</keyword>
<reference evidence="1 2" key="1">
    <citation type="submission" date="2019-12" db="EMBL/GenBank/DDBJ databases">
        <title>Comparative genomics gives insights into the taxonomy of the Azoarcus-Aromatoleum group and reveals separate origins of nif in the plant-associated Azoarcus and non-plant-associated Aromatoleum sub-groups.</title>
        <authorList>
            <person name="Lafos M."/>
            <person name="Maluk M."/>
            <person name="Batista M."/>
            <person name="Junghare M."/>
            <person name="Carmona M."/>
            <person name="Faoro H."/>
            <person name="Cruz L.M."/>
            <person name="Battistoni F."/>
            <person name="De Souza E."/>
            <person name="Pedrosa F."/>
            <person name="Chen W.-M."/>
            <person name="Poole P.S."/>
            <person name="Dixon R.A."/>
            <person name="James E.K."/>
        </authorList>
    </citation>
    <scope>NUCLEOTIDE SEQUENCE [LARGE SCALE GENOMIC DNA]</scope>
    <source>
        <strain evidence="1 2">T</strain>
    </source>
</reference>
<evidence type="ECO:0000313" key="2">
    <source>
        <dbReference type="Proteomes" id="UP000634522"/>
    </source>
</evidence>
<accession>A0ABX1NGF5</accession>
<comment type="caution">
    <text evidence="1">The sequence shown here is derived from an EMBL/GenBank/DDBJ whole genome shotgun (WGS) entry which is preliminary data.</text>
</comment>
<dbReference type="RefSeq" id="WP_169141142.1">
    <property type="nucleotide sequence ID" value="NZ_WTVS01000026.1"/>
</dbReference>
<proteinExistence type="predicted"/>
<sequence length="118" mass="12857">MTVEADIYTLLQGFVGGRVFPDVAPFSTVRPYITYQQIGGEVINYTDAQLPDKQNGYFQINVWATSRASAAALALQVDAALRAASAFQAEPQSAPIATHDPDLDLYGTIQDFSIWSAR</sequence>
<dbReference type="Pfam" id="PF11367">
    <property type="entry name" value="Tail_completion_gp17"/>
    <property type="match status" value="1"/>
</dbReference>
<dbReference type="InterPro" id="IPR021508">
    <property type="entry name" value="Gp17-like"/>
</dbReference>
<dbReference type="Proteomes" id="UP000634522">
    <property type="component" value="Unassembled WGS sequence"/>
</dbReference>
<name>A0ABX1NGF5_9RHOO</name>
<evidence type="ECO:0000313" key="1">
    <source>
        <dbReference type="EMBL" id="NMF98388.1"/>
    </source>
</evidence>
<gene>
    <name evidence="1" type="ORF">GPA27_13435</name>
</gene>